<organism evidence="2 3">
    <name type="scientific">Plasmodium falciparum Tanzania</name>
    <name type="common">2000708</name>
    <dbReference type="NCBI Taxonomy" id="1036725"/>
    <lineage>
        <taxon>Eukaryota</taxon>
        <taxon>Sar</taxon>
        <taxon>Alveolata</taxon>
        <taxon>Apicomplexa</taxon>
        <taxon>Aconoidasida</taxon>
        <taxon>Haemosporida</taxon>
        <taxon>Plasmodiidae</taxon>
        <taxon>Plasmodium</taxon>
        <taxon>Plasmodium (Laverania)</taxon>
    </lineage>
</organism>
<keyword evidence="1" id="KW-0472">Membrane</keyword>
<name>A0A024W8C7_PLAFA</name>
<keyword evidence="1" id="KW-1133">Transmembrane helix</keyword>
<feature type="transmembrane region" description="Helical" evidence="1">
    <location>
        <begin position="43"/>
        <end position="62"/>
    </location>
</feature>
<dbReference type="AlphaFoldDB" id="A0A024W8C7"/>
<dbReference type="EMBL" id="KI926388">
    <property type="protein sequence ID" value="ETW37174.1"/>
    <property type="molecule type" value="Genomic_DNA"/>
</dbReference>
<reference evidence="2 3" key="2">
    <citation type="submission" date="2013-02" db="EMBL/GenBank/DDBJ databases">
        <title>The Genome Sequence of Plasmodium falciparum Tanzania (2000708).</title>
        <authorList>
            <consortium name="The Broad Institute Genome Sequencing Platform"/>
            <consortium name="The Broad Institute Genome Sequencing Center for Infectious Disease"/>
            <person name="Neafsey D."/>
            <person name="Cheeseman I."/>
            <person name="Volkman S."/>
            <person name="Adams J."/>
            <person name="Walker B."/>
            <person name="Young S.K."/>
            <person name="Zeng Q."/>
            <person name="Gargeya S."/>
            <person name="Fitzgerald M."/>
            <person name="Haas B."/>
            <person name="Abouelleil A."/>
            <person name="Alvarado L."/>
            <person name="Arachchi H.M."/>
            <person name="Berlin A.M."/>
            <person name="Chapman S.B."/>
            <person name="Dewar J."/>
            <person name="Goldberg J."/>
            <person name="Griggs A."/>
            <person name="Gujja S."/>
            <person name="Hansen M."/>
            <person name="Howarth C."/>
            <person name="Imamovic A."/>
            <person name="Larimer J."/>
            <person name="McCowan C."/>
            <person name="Murphy C."/>
            <person name="Neiman D."/>
            <person name="Pearson M."/>
            <person name="Priest M."/>
            <person name="Roberts A."/>
            <person name="Saif S."/>
            <person name="Shea T."/>
            <person name="Sisk P."/>
            <person name="Sykes S."/>
            <person name="Wortman J."/>
            <person name="Nusbaum C."/>
            <person name="Birren B."/>
        </authorList>
    </citation>
    <scope>NUCLEOTIDE SEQUENCE [LARGE SCALE GENOMIC DNA]</scope>
    <source>
        <strain evidence="3">Tanzania (2000708)</strain>
    </source>
</reference>
<accession>A0A024W8C7</accession>
<reference evidence="2 3" key="1">
    <citation type="submission" date="2013-02" db="EMBL/GenBank/DDBJ databases">
        <title>The Genome Annotation of Plasmodium falciparum Tanzania (2000708).</title>
        <authorList>
            <consortium name="The Broad Institute Genome Sequencing Platform"/>
            <consortium name="The Broad Institute Genome Sequencing Center for Infectious Disease"/>
            <person name="Neafsey D."/>
            <person name="Hoffman S."/>
            <person name="Volkman S."/>
            <person name="Rosenthal P."/>
            <person name="Walker B."/>
            <person name="Young S.K."/>
            <person name="Zeng Q."/>
            <person name="Gargeya S."/>
            <person name="Fitzgerald M."/>
            <person name="Haas B."/>
            <person name="Abouelleil A."/>
            <person name="Allen A.W."/>
            <person name="Alvarado L."/>
            <person name="Arachchi H.M."/>
            <person name="Berlin A.M."/>
            <person name="Chapman S.B."/>
            <person name="Gainer-Dewar J."/>
            <person name="Goldberg J."/>
            <person name="Griggs A."/>
            <person name="Gujja S."/>
            <person name="Hansen M."/>
            <person name="Howarth C."/>
            <person name="Imamovic A."/>
            <person name="Ireland A."/>
            <person name="Larimer J."/>
            <person name="McCowan C."/>
            <person name="Murphy C."/>
            <person name="Pearson M."/>
            <person name="Poon T.W."/>
            <person name="Priest M."/>
            <person name="Roberts A."/>
            <person name="Saif S."/>
            <person name="Shea T."/>
            <person name="Sisk P."/>
            <person name="Sykes S."/>
            <person name="Wortman J."/>
            <person name="Nusbaum C."/>
            <person name="Birren B."/>
        </authorList>
    </citation>
    <scope>NUCLEOTIDE SEQUENCE [LARGE SCALE GENOMIC DNA]</scope>
    <source>
        <strain evidence="3">Tanzania (2000708)</strain>
    </source>
</reference>
<evidence type="ECO:0000313" key="2">
    <source>
        <dbReference type="EMBL" id="ETW37174.1"/>
    </source>
</evidence>
<feature type="transmembrane region" description="Helical" evidence="1">
    <location>
        <begin position="12"/>
        <end position="31"/>
    </location>
</feature>
<keyword evidence="1" id="KW-0812">Transmembrane</keyword>
<evidence type="ECO:0000313" key="3">
    <source>
        <dbReference type="Proteomes" id="UP000030708"/>
    </source>
</evidence>
<sequence length="82" mass="10027">MFYKYIINIHYDLIYIFLKILSPSTYVEYYYKASIYMSSTFNIIRLLLGKIHYDIYISILIYKITPMQKYDIYKLIINSINI</sequence>
<dbReference type="Proteomes" id="UP000030708">
    <property type="component" value="Unassembled WGS sequence"/>
</dbReference>
<gene>
    <name evidence="2" type="ORF">PFTANZ_02106</name>
</gene>
<proteinExistence type="predicted"/>
<evidence type="ECO:0000256" key="1">
    <source>
        <dbReference type="SAM" id="Phobius"/>
    </source>
</evidence>
<protein>
    <submittedName>
        <fullName evidence="2">Uncharacterized protein</fullName>
    </submittedName>
</protein>